<accession>J8LL19</accession>
<dbReference type="Proteomes" id="UP000006968">
    <property type="component" value="Chromosome XII"/>
</dbReference>
<reference evidence="1 2" key="1">
    <citation type="journal article" date="2013" name="BMC Genomics">
        <title>High quality de novo sequencing and assembly of the Saccharomyces arboricolus genome.</title>
        <authorList>
            <person name="Liti G."/>
            <person name="Nguyen Ba A.N."/>
            <person name="Blythe M."/>
            <person name="Mueller C.A."/>
            <person name="Bergstroem A."/>
            <person name="Cubillos F.A."/>
            <person name="Dafhnis-Calas F."/>
            <person name="Khoshraftar S."/>
            <person name="Malla S."/>
            <person name="Mehta N."/>
            <person name="Siow C.C."/>
            <person name="Warringer J."/>
            <person name="Moses A.M."/>
            <person name="Louis E.J."/>
            <person name="Nieduszynski C.A."/>
        </authorList>
    </citation>
    <scope>NUCLEOTIDE SEQUENCE [LARGE SCALE GENOMIC DNA]</scope>
    <source>
        <strain evidence="2">H-6 / AS 2.3317 / CBS 10644</strain>
    </source>
</reference>
<evidence type="ECO:0000313" key="2">
    <source>
        <dbReference type="Proteomes" id="UP000006968"/>
    </source>
</evidence>
<name>J8LL19_SACAR</name>
<dbReference type="OrthoDB" id="4053204at2759"/>
<evidence type="ECO:0000313" key="1">
    <source>
        <dbReference type="EMBL" id="EJS42757.1"/>
    </source>
</evidence>
<dbReference type="HOGENOM" id="CLU_2307650_0_0_1"/>
<organism evidence="1 2">
    <name type="scientific">Saccharomyces arboricola (strain H-6 / AS 2.3317 / CBS 10644)</name>
    <name type="common">Yeast</name>
    <dbReference type="NCBI Taxonomy" id="1160507"/>
    <lineage>
        <taxon>Eukaryota</taxon>
        <taxon>Fungi</taxon>
        <taxon>Dikarya</taxon>
        <taxon>Ascomycota</taxon>
        <taxon>Saccharomycotina</taxon>
        <taxon>Saccharomycetes</taxon>
        <taxon>Saccharomycetales</taxon>
        <taxon>Saccharomycetaceae</taxon>
        <taxon>Saccharomyces</taxon>
    </lineage>
</organism>
<dbReference type="EMBL" id="ALIE01000139">
    <property type="protein sequence ID" value="EJS42757.1"/>
    <property type="molecule type" value="Genomic_DNA"/>
</dbReference>
<keyword evidence="2" id="KW-1185">Reference proteome</keyword>
<comment type="caution">
    <text evidence="1">The sequence shown here is derived from an EMBL/GenBank/DDBJ whole genome shotgun (WGS) entry which is preliminary data.</text>
</comment>
<dbReference type="AlphaFoldDB" id="J8LL19"/>
<gene>
    <name evidence="1" type="ORF">SU7_2145</name>
</gene>
<proteinExistence type="predicted"/>
<sequence>MKIIHYKDITYQQYLQLQPDQQEKYLALCQKDFEQETERIAFERQGGVSGIARKVAQEEVAWFDRVTTWSYMNAYIPKYRRKRDFPKYNMMKKTLNVEEY</sequence>
<protein>
    <submittedName>
        <fullName evidence="1">YLR012C</fullName>
    </submittedName>
</protein>